<name>S9Q9F2_CYSF2</name>
<accession>S9Q9F2</accession>
<dbReference type="AlphaFoldDB" id="S9Q9F2"/>
<protein>
    <submittedName>
        <fullName evidence="2">Uncharacterized protein</fullName>
    </submittedName>
</protein>
<proteinExistence type="predicted"/>
<evidence type="ECO:0000313" key="3">
    <source>
        <dbReference type="Proteomes" id="UP000011682"/>
    </source>
</evidence>
<feature type="region of interest" description="Disordered" evidence="1">
    <location>
        <begin position="1"/>
        <end position="63"/>
    </location>
</feature>
<comment type="caution">
    <text evidence="2">The sequence shown here is derived from an EMBL/GenBank/DDBJ whole genome shotgun (WGS) entry which is preliminary data.</text>
</comment>
<sequence length="63" mass="6767">MVVGAPPGRFRLRHGEDDDIPARRREAEPERGGPGLRLDPGICLPSRPGPPGASELRGARLQC</sequence>
<dbReference type="EMBL" id="ANAH02000028">
    <property type="protein sequence ID" value="EPX57974.1"/>
    <property type="molecule type" value="Genomic_DNA"/>
</dbReference>
<reference evidence="2" key="1">
    <citation type="submission" date="2013-05" db="EMBL/GenBank/DDBJ databases">
        <title>Genome assembly of Cystobacter fuscus DSM 2262.</title>
        <authorList>
            <person name="Sharma G."/>
            <person name="Khatri I."/>
            <person name="Kaur C."/>
            <person name="Mayilraj S."/>
            <person name="Subramanian S."/>
        </authorList>
    </citation>
    <scope>NUCLEOTIDE SEQUENCE [LARGE SCALE GENOMIC DNA]</scope>
    <source>
        <strain evidence="2">DSM 2262</strain>
    </source>
</reference>
<keyword evidence="3" id="KW-1185">Reference proteome</keyword>
<evidence type="ECO:0000256" key="1">
    <source>
        <dbReference type="SAM" id="MobiDB-lite"/>
    </source>
</evidence>
<feature type="compositionally biased region" description="Basic and acidic residues" evidence="1">
    <location>
        <begin position="13"/>
        <end position="31"/>
    </location>
</feature>
<evidence type="ECO:0000313" key="2">
    <source>
        <dbReference type="EMBL" id="EPX57974.1"/>
    </source>
</evidence>
<gene>
    <name evidence="2" type="ORF">D187_004508</name>
</gene>
<organism evidence="2 3">
    <name type="scientific">Cystobacter fuscus (strain ATCC 25194 / DSM 2262 / NBRC 100088 / M29)</name>
    <dbReference type="NCBI Taxonomy" id="1242864"/>
    <lineage>
        <taxon>Bacteria</taxon>
        <taxon>Pseudomonadati</taxon>
        <taxon>Myxococcota</taxon>
        <taxon>Myxococcia</taxon>
        <taxon>Myxococcales</taxon>
        <taxon>Cystobacterineae</taxon>
        <taxon>Archangiaceae</taxon>
        <taxon>Cystobacter</taxon>
    </lineage>
</organism>
<dbReference type="Proteomes" id="UP000011682">
    <property type="component" value="Unassembled WGS sequence"/>
</dbReference>